<evidence type="ECO:0000259" key="2">
    <source>
        <dbReference type="Pfam" id="PF02481"/>
    </source>
</evidence>
<organism evidence="3 4">
    <name type="scientific">Actinomyces oris</name>
    <dbReference type="NCBI Taxonomy" id="544580"/>
    <lineage>
        <taxon>Bacteria</taxon>
        <taxon>Bacillati</taxon>
        <taxon>Actinomycetota</taxon>
        <taxon>Actinomycetes</taxon>
        <taxon>Actinomycetales</taxon>
        <taxon>Actinomycetaceae</taxon>
        <taxon>Actinomyces</taxon>
    </lineage>
</organism>
<comment type="similarity">
    <text evidence="1">Belongs to the DprA/Smf family.</text>
</comment>
<dbReference type="InterPro" id="IPR057666">
    <property type="entry name" value="DrpA_SLOG"/>
</dbReference>
<dbReference type="AlphaFoldDB" id="A0A1Q8W143"/>
<protein>
    <recommendedName>
        <fullName evidence="2">Smf/DprA SLOG domain-containing protein</fullName>
    </recommendedName>
</protein>
<proteinExistence type="inferred from homology"/>
<feature type="domain" description="Smf/DprA SLOG" evidence="2">
    <location>
        <begin position="77"/>
        <end position="281"/>
    </location>
</feature>
<evidence type="ECO:0000313" key="4">
    <source>
        <dbReference type="Proteomes" id="UP000185772"/>
    </source>
</evidence>
<reference evidence="3 4" key="1">
    <citation type="submission" date="2016-12" db="EMBL/GenBank/DDBJ databases">
        <title>Genomic comparison of strains in the 'Actinomyces naeslundii' group.</title>
        <authorList>
            <person name="Mughal S.R."/>
            <person name="Do T."/>
            <person name="Gilbert S.C."/>
            <person name="Witherden E.A."/>
            <person name="Didelot X."/>
            <person name="Beighton D."/>
        </authorList>
    </citation>
    <scope>NUCLEOTIDE SEQUENCE [LARGE SCALE GENOMIC DNA]</scope>
    <source>
        <strain evidence="3 4">MMRCO6-1</strain>
    </source>
</reference>
<evidence type="ECO:0000313" key="3">
    <source>
        <dbReference type="EMBL" id="OLO54848.1"/>
    </source>
</evidence>
<dbReference type="SUPFAM" id="SSF102405">
    <property type="entry name" value="MCP/YpsA-like"/>
    <property type="match status" value="1"/>
</dbReference>
<accession>A0A1Q8W143</accession>
<gene>
    <name evidence="3" type="ORF">BKH27_03135</name>
</gene>
<dbReference type="EMBL" id="MSKM01000009">
    <property type="protein sequence ID" value="OLO54848.1"/>
    <property type="molecule type" value="Genomic_DNA"/>
</dbReference>
<dbReference type="PANTHER" id="PTHR43022">
    <property type="entry name" value="PROTEIN SMF"/>
    <property type="match status" value="1"/>
</dbReference>
<dbReference type="PANTHER" id="PTHR43022:SF1">
    <property type="entry name" value="PROTEIN SMF"/>
    <property type="match status" value="1"/>
</dbReference>
<comment type="caution">
    <text evidence="3">The sequence shown here is derived from an EMBL/GenBank/DDBJ whole genome shotgun (WGS) entry which is preliminary data.</text>
</comment>
<dbReference type="GO" id="GO:0009294">
    <property type="term" value="P:DNA-mediated transformation"/>
    <property type="evidence" value="ECO:0007669"/>
    <property type="project" value="InterPro"/>
</dbReference>
<name>A0A1Q8W143_9ACTO</name>
<sequence length="300" mass="31971">MSAMETAEALAQVLAITRIKKRGLSQPDRVQVLLDSADPREALADIAGPSLLDDPALSQAREDVDNWLSQGMGLVSVLADQYPARLRDVREAPALLYYQGDLTPADQGVCIVGSRDADDDALRVADYVARAVVEAGLTVVSGLAAGIDTAAHTAALDAGGRTVAVMGTGLERTYPATNKNLRERIVANRGLVMTQFEPNAPVKPANFPMRNAVMSGYGITTFVVTASEHSGTRSQTKNAVKHGRGIVLARRVAETTSWGRDLARTGQARVADSTSDVLDQVRALQAERAQAEELLRELVA</sequence>
<evidence type="ECO:0000256" key="1">
    <source>
        <dbReference type="ARBA" id="ARBA00006525"/>
    </source>
</evidence>
<dbReference type="Gene3D" id="3.40.50.450">
    <property type="match status" value="1"/>
</dbReference>
<dbReference type="InterPro" id="IPR003488">
    <property type="entry name" value="DprA"/>
</dbReference>
<dbReference type="Pfam" id="PF02481">
    <property type="entry name" value="DNA_processg_A"/>
    <property type="match status" value="1"/>
</dbReference>
<dbReference type="Proteomes" id="UP000185772">
    <property type="component" value="Unassembled WGS sequence"/>
</dbReference>